<protein>
    <submittedName>
        <fullName evidence="1">CSON014488 protein</fullName>
    </submittedName>
</protein>
<organism evidence="1">
    <name type="scientific">Culicoides sonorensis</name>
    <name type="common">Biting midge</name>
    <dbReference type="NCBI Taxonomy" id="179676"/>
    <lineage>
        <taxon>Eukaryota</taxon>
        <taxon>Metazoa</taxon>
        <taxon>Ecdysozoa</taxon>
        <taxon>Arthropoda</taxon>
        <taxon>Hexapoda</taxon>
        <taxon>Insecta</taxon>
        <taxon>Pterygota</taxon>
        <taxon>Neoptera</taxon>
        <taxon>Endopterygota</taxon>
        <taxon>Diptera</taxon>
        <taxon>Nematocera</taxon>
        <taxon>Chironomoidea</taxon>
        <taxon>Ceratopogonidae</taxon>
        <taxon>Ceratopogoninae</taxon>
        <taxon>Culicoides</taxon>
        <taxon>Monoculicoides</taxon>
    </lineage>
</organism>
<proteinExistence type="predicted"/>
<dbReference type="AlphaFoldDB" id="A0A336MN27"/>
<gene>
    <name evidence="1" type="primary">CSON014488</name>
</gene>
<name>A0A336MN27_CULSO</name>
<evidence type="ECO:0000313" key="1">
    <source>
        <dbReference type="EMBL" id="SSX27388.1"/>
    </source>
</evidence>
<reference evidence="1" key="1">
    <citation type="submission" date="2018-07" db="EMBL/GenBank/DDBJ databases">
        <authorList>
            <person name="Quirk P.G."/>
            <person name="Krulwich T.A."/>
        </authorList>
    </citation>
    <scope>NUCLEOTIDE SEQUENCE</scope>
</reference>
<dbReference type="EMBL" id="UFQT01000822">
    <property type="protein sequence ID" value="SSX27388.1"/>
    <property type="molecule type" value="Genomic_DNA"/>
</dbReference>
<accession>A0A336MN27</accession>
<sequence>MANNDEAAIVCADILYGEKSEVTKIQLLFSLTEVYRMKTTCDKFPDVDLFDHLQIDIKKVAEELEKEIDVEMSTKTPDSQEYNRYLSMKAYTYNIRGDKYDPKLHLITYENHKFLPEFNYAPHFFIKTIKLLEPIKTSREAIYFYTDALNLYGLSHQLQNRPKEALKCFLEAENTYEEFKSVAKNAKEAMTALQIFGVTKDFKIIWCLLTAHHYTHIFLYNCYESLNDDEMRLKYVMLSVKAKISIELSEQGKENMKYHKLVPNCANEINFLIRKLQFAQVNHLLAGFMHHLVQYRRSLPEERRTEVNHVQGMVSVWFAQWAFVLLNYSFMKLSGGEKEDSQINYDYMGFEVLMVPGVEVYEHQFPCMELHSYSELRKTFKKGKAWCQRALDLIGSDAKTFNAKMLMEKYDEIEEHIEIFEDLK</sequence>
<dbReference type="VEuPathDB" id="VectorBase:CSON014488"/>